<evidence type="ECO:0000313" key="2">
    <source>
        <dbReference type="EMBL" id="MDQ0228425.1"/>
    </source>
</evidence>
<protein>
    <recommendedName>
        <fullName evidence="4">Lipoprotein</fullName>
    </recommendedName>
</protein>
<evidence type="ECO:0008006" key="4">
    <source>
        <dbReference type="Google" id="ProtNLM"/>
    </source>
</evidence>
<proteinExistence type="predicted"/>
<accession>A0ABT9ZAX8</accession>
<reference evidence="2 3" key="1">
    <citation type="submission" date="2023-07" db="EMBL/GenBank/DDBJ databases">
        <title>Genomic Encyclopedia of Type Strains, Phase IV (KMG-IV): sequencing the most valuable type-strain genomes for metagenomic binning, comparative biology and taxonomic classification.</title>
        <authorList>
            <person name="Goeker M."/>
        </authorList>
    </citation>
    <scope>NUCLEOTIDE SEQUENCE [LARGE SCALE GENOMIC DNA]</scope>
    <source>
        <strain evidence="2 3">DSM 17723</strain>
    </source>
</reference>
<evidence type="ECO:0000256" key="1">
    <source>
        <dbReference type="SAM" id="MobiDB-lite"/>
    </source>
</evidence>
<organism evidence="2 3">
    <name type="scientific">Metabacillus niabensis</name>
    <dbReference type="NCBI Taxonomy" id="324854"/>
    <lineage>
        <taxon>Bacteria</taxon>
        <taxon>Bacillati</taxon>
        <taxon>Bacillota</taxon>
        <taxon>Bacilli</taxon>
        <taxon>Bacillales</taxon>
        <taxon>Bacillaceae</taxon>
        <taxon>Metabacillus</taxon>
    </lineage>
</organism>
<feature type="region of interest" description="Disordered" evidence="1">
    <location>
        <begin position="28"/>
        <end position="85"/>
    </location>
</feature>
<sequence length="193" mass="21870">MIKSRYFLFATLLLLVGCNNDEVVMEEEASLEEQVDSDSSQKALEEVPIDEPEEVSSEETIDEEEVQPVEEVEVVQEENETQEEEVTSITTEEVNEIVNSYVGIDEAPVNVSFVNGEIKATIELVSDGTFPLEDLAVNRYSQLSDELLYYEGWEVLTITFPGVGSISMNRNEKETNEFGDYFPTLSIEERLNY</sequence>
<feature type="compositionally biased region" description="Acidic residues" evidence="1">
    <location>
        <begin position="47"/>
        <end position="85"/>
    </location>
</feature>
<dbReference type="RefSeq" id="WP_174879922.1">
    <property type="nucleotide sequence ID" value="NZ_CADEPK010000080.1"/>
</dbReference>
<gene>
    <name evidence="2" type="ORF">J2S02_004808</name>
</gene>
<comment type="caution">
    <text evidence="2">The sequence shown here is derived from an EMBL/GenBank/DDBJ whole genome shotgun (WGS) entry which is preliminary data.</text>
</comment>
<evidence type="ECO:0000313" key="3">
    <source>
        <dbReference type="Proteomes" id="UP001232245"/>
    </source>
</evidence>
<dbReference type="Proteomes" id="UP001232245">
    <property type="component" value="Unassembled WGS sequence"/>
</dbReference>
<dbReference type="PROSITE" id="PS51257">
    <property type="entry name" value="PROKAR_LIPOPROTEIN"/>
    <property type="match status" value="1"/>
</dbReference>
<keyword evidence="3" id="KW-1185">Reference proteome</keyword>
<dbReference type="EMBL" id="JAUSTZ010000021">
    <property type="protein sequence ID" value="MDQ0228425.1"/>
    <property type="molecule type" value="Genomic_DNA"/>
</dbReference>
<name>A0ABT9ZAX8_9BACI</name>